<protein>
    <submittedName>
        <fullName evidence="1">Uncharacterized protein</fullName>
    </submittedName>
</protein>
<gene>
    <name evidence="1" type="ORF">BE21_57590</name>
</gene>
<dbReference type="Proteomes" id="UP000075502">
    <property type="component" value="Unassembled WGS sequence"/>
</dbReference>
<accession>A0A150U3H7</accession>
<comment type="caution">
    <text evidence="1">The sequence shown here is derived from an EMBL/GenBank/DDBJ whole genome shotgun (WGS) entry which is preliminary data.</text>
</comment>
<sequence length="71" mass="8018">MRGRVSRGQREAEFWTALEPVIGFIPRGDLSVDGDGELVDDDEADTRSLFEAARDSDLEPEMSLTRAFRCR</sequence>
<evidence type="ECO:0000313" key="2">
    <source>
        <dbReference type="Proteomes" id="UP000075502"/>
    </source>
</evidence>
<reference evidence="1 2" key="1">
    <citation type="submission" date="2014-02" db="EMBL/GenBank/DDBJ databases">
        <title>The small core and large imbalanced accessory genome model reveals a collaborative survival strategy of Sorangium cellulosum strains in nature.</title>
        <authorList>
            <person name="Han K."/>
            <person name="Peng R."/>
            <person name="Blom J."/>
            <person name="Li Y.-Z."/>
        </authorList>
    </citation>
    <scope>NUCLEOTIDE SEQUENCE [LARGE SCALE GENOMIC DNA]</scope>
    <source>
        <strain evidence="1 2">So0007-03</strain>
    </source>
</reference>
<dbReference type="EMBL" id="JEME01000030">
    <property type="protein sequence ID" value="KYG11426.1"/>
    <property type="molecule type" value="Genomic_DNA"/>
</dbReference>
<evidence type="ECO:0000313" key="1">
    <source>
        <dbReference type="EMBL" id="KYG11426.1"/>
    </source>
</evidence>
<dbReference type="AlphaFoldDB" id="A0A150U3H7"/>
<name>A0A150U3H7_SORCE</name>
<proteinExistence type="predicted"/>
<organism evidence="1 2">
    <name type="scientific">Sorangium cellulosum</name>
    <name type="common">Polyangium cellulosum</name>
    <dbReference type="NCBI Taxonomy" id="56"/>
    <lineage>
        <taxon>Bacteria</taxon>
        <taxon>Pseudomonadati</taxon>
        <taxon>Myxococcota</taxon>
        <taxon>Polyangia</taxon>
        <taxon>Polyangiales</taxon>
        <taxon>Polyangiaceae</taxon>
        <taxon>Sorangium</taxon>
    </lineage>
</organism>